<keyword evidence="7 12" id="KW-0479">Metal-binding</keyword>
<dbReference type="Proteomes" id="UP000236723">
    <property type="component" value="Unassembled WGS sequence"/>
</dbReference>
<dbReference type="Pfam" id="PF01654">
    <property type="entry name" value="Cyt_bd_oxida_I"/>
    <property type="match status" value="1"/>
</dbReference>
<evidence type="ECO:0000256" key="8">
    <source>
        <dbReference type="ARBA" id="ARBA00022982"/>
    </source>
</evidence>
<keyword evidence="10 12" id="KW-0408">Iron</keyword>
<dbReference type="GO" id="GO:0009055">
    <property type="term" value="F:electron transfer activity"/>
    <property type="evidence" value="ECO:0007669"/>
    <property type="project" value="UniProtKB-UniRule"/>
</dbReference>
<evidence type="ECO:0000256" key="11">
    <source>
        <dbReference type="ARBA" id="ARBA00023136"/>
    </source>
</evidence>
<dbReference type="GO" id="GO:0019646">
    <property type="term" value="P:aerobic electron transport chain"/>
    <property type="evidence" value="ECO:0007669"/>
    <property type="project" value="InterPro"/>
</dbReference>
<evidence type="ECO:0000256" key="12">
    <source>
        <dbReference type="PIRNR" id="PIRNR006446"/>
    </source>
</evidence>
<evidence type="ECO:0000256" key="7">
    <source>
        <dbReference type="ARBA" id="ARBA00022723"/>
    </source>
</evidence>
<keyword evidence="4 12" id="KW-1003">Cell membrane</keyword>
<dbReference type="GO" id="GO:0020037">
    <property type="term" value="F:heme binding"/>
    <property type="evidence" value="ECO:0007669"/>
    <property type="project" value="TreeGrafter"/>
</dbReference>
<evidence type="ECO:0000313" key="14">
    <source>
        <dbReference type="Proteomes" id="UP000236723"/>
    </source>
</evidence>
<feature type="transmembrane region" description="Helical" evidence="12">
    <location>
        <begin position="136"/>
        <end position="159"/>
    </location>
</feature>
<organism evidence="13 14">
    <name type="scientific">Thermomonospora echinospora</name>
    <dbReference type="NCBI Taxonomy" id="1992"/>
    <lineage>
        <taxon>Bacteria</taxon>
        <taxon>Bacillati</taxon>
        <taxon>Actinomycetota</taxon>
        <taxon>Actinomycetes</taxon>
        <taxon>Streptosporangiales</taxon>
        <taxon>Thermomonosporaceae</taxon>
        <taxon>Thermomonospora</taxon>
    </lineage>
</organism>
<keyword evidence="5 12" id="KW-0349">Heme</keyword>
<protein>
    <submittedName>
        <fullName evidence="13">Cytochrome bd-I ubiquinol oxidase subunit 1 apoprotein</fullName>
    </submittedName>
</protein>
<feature type="transmembrane region" description="Helical" evidence="12">
    <location>
        <begin position="323"/>
        <end position="348"/>
    </location>
</feature>
<evidence type="ECO:0000256" key="1">
    <source>
        <dbReference type="ARBA" id="ARBA00004651"/>
    </source>
</evidence>
<feature type="transmembrane region" description="Helical" evidence="12">
    <location>
        <begin position="102"/>
        <end position="124"/>
    </location>
</feature>
<accession>A0A1H5XNP0</accession>
<dbReference type="AlphaFoldDB" id="A0A1H5XNP0"/>
<evidence type="ECO:0000256" key="10">
    <source>
        <dbReference type="ARBA" id="ARBA00023004"/>
    </source>
</evidence>
<dbReference type="GO" id="GO:0016682">
    <property type="term" value="F:oxidoreductase activity, acting on diphenols and related substances as donors, oxygen as acceptor"/>
    <property type="evidence" value="ECO:0007669"/>
    <property type="project" value="TreeGrafter"/>
</dbReference>
<comment type="subcellular location">
    <subcellularLocation>
        <location evidence="1">Cell membrane</location>
        <topology evidence="1">Multi-pass membrane protein</topology>
    </subcellularLocation>
</comment>
<dbReference type="PANTHER" id="PTHR30365">
    <property type="entry name" value="CYTOCHROME D UBIQUINOL OXIDASE"/>
    <property type="match status" value="1"/>
</dbReference>
<proteinExistence type="inferred from homology"/>
<feature type="transmembrane region" description="Helical" evidence="12">
    <location>
        <begin position="408"/>
        <end position="430"/>
    </location>
</feature>
<evidence type="ECO:0000256" key="6">
    <source>
        <dbReference type="ARBA" id="ARBA00022692"/>
    </source>
</evidence>
<dbReference type="GO" id="GO:0005886">
    <property type="term" value="C:plasma membrane"/>
    <property type="evidence" value="ECO:0007669"/>
    <property type="project" value="UniProtKB-SubCell"/>
</dbReference>
<keyword evidence="11 12" id="KW-0472">Membrane</keyword>
<evidence type="ECO:0000313" key="13">
    <source>
        <dbReference type="EMBL" id="SEG13302.1"/>
    </source>
</evidence>
<dbReference type="OrthoDB" id="9807042at2"/>
<dbReference type="PANTHER" id="PTHR30365:SF14">
    <property type="entry name" value="CYTOCHROME BD MENAQUINOL OXIDASE SUBUNIT I-RELATED"/>
    <property type="match status" value="1"/>
</dbReference>
<evidence type="ECO:0000256" key="3">
    <source>
        <dbReference type="ARBA" id="ARBA00022448"/>
    </source>
</evidence>
<keyword evidence="8 12" id="KW-0249">Electron transport</keyword>
<keyword evidence="14" id="KW-1185">Reference proteome</keyword>
<feature type="transmembrane region" description="Helical" evidence="12">
    <location>
        <begin position="360"/>
        <end position="382"/>
    </location>
</feature>
<reference evidence="14" key="1">
    <citation type="submission" date="2016-10" db="EMBL/GenBank/DDBJ databases">
        <authorList>
            <person name="Varghese N."/>
            <person name="Submissions S."/>
        </authorList>
    </citation>
    <scope>NUCLEOTIDE SEQUENCE [LARGE SCALE GENOMIC DNA]</scope>
    <source>
        <strain evidence="14">DSM 43163</strain>
    </source>
</reference>
<feature type="transmembrane region" description="Helical" evidence="12">
    <location>
        <begin position="25"/>
        <end position="47"/>
    </location>
</feature>
<keyword evidence="3 12" id="KW-0813">Transport</keyword>
<gene>
    <name evidence="13" type="ORF">SAMN04489712_103335</name>
</gene>
<dbReference type="InterPro" id="IPR002585">
    <property type="entry name" value="Cyt-d_ubiquinol_oxidase_su_1"/>
</dbReference>
<evidence type="ECO:0000256" key="4">
    <source>
        <dbReference type="ARBA" id="ARBA00022475"/>
    </source>
</evidence>
<feature type="transmembrane region" description="Helical" evidence="12">
    <location>
        <begin position="191"/>
        <end position="212"/>
    </location>
</feature>
<keyword evidence="6 12" id="KW-0812">Transmembrane</keyword>
<dbReference type="GO" id="GO:0070069">
    <property type="term" value="C:cytochrome complex"/>
    <property type="evidence" value="ECO:0007669"/>
    <property type="project" value="UniProtKB-UniRule"/>
</dbReference>
<dbReference type="GO" id="GO:0046872">
    <property type="term" value="F:metal ion binding"/>
    <property type="evidence" value="ECO:0007669"/>
    <property type="project" value="UniProtKB-UniRule"/>
</dbReference>
<feature type="transmembrane region" description="Helical" evidence="12">
    <location>
        <begin position="224"/>
        <end position="243"/>
    </location>
</feature>
<name>A0A1H5XNP0_9ACTN</name>
<evidence type="ECO:0000256" key="5">
    <source>
        <dbReference type="ARBA" id="ARBA00022617"/>
    </source>
</evidence>
<dbReference type="EMBL" id="FNVO01000003">
    <property type="protein sequence ID" value="SEG13302.1"/>
    <property type="molecule type" value="Genomic_DNA"/>
</dbReference>
<feature type="transmembrane region" description="Helical" evidence="12">
    <location>
        <begin position="68"/>
        <end position="90"/>
    </location>
</feature>
<dbReference type="PIRSF" id="PIRSF006446">
    <property type="entry name" value="Cyt_quinol_oxidase_1"/>
    <property type="match status" value="1"/>
</dbReference>
<keyword evidence="9 12" id="KW-1133">Transmembrane helix</keyword>
<evidence type="ECO:0000256" key="2">
    <source>
        <dbReference type="ARBA" id="ARBA00009819"/>
    </source>
</evidence>
<sequence length="454" mass="49528">MTAVHWVAADGTDLWGARMQMGLSLGWHIIIACLGVAMPAVMLMAEWRGHRTGDVAYRLLTRRWARALGVLFAVGAVSGTILSFEMGLLWPELMGRYGQVFGLPFALEGFAFFIEAIFLGIYLYAWDRMATVPHILSGVPIVLAGVLSAFFIVSANAWMQQPVGFREAGGRITEVSPWRAMFNPATPPQTVHMILAAFMVAGFAMASVYAVAMLRGRRDRYHKAGFLLPFTVAGVVTPFQIGVGDWAAHFVASNQPVKLAAMEGVFQTARGVPLHLGGIAVGDELRYSLEIPYALSLLAHWNPNAEIVGLLTVPPADRPPVNIVHWGFQVMVAIGFGLLALSAWAALAWWRRRALPRSRWFLWGAAAAGPAAVLAVEAGWIVTEVGRQPWTVFRTLRTSGAVNPAPGLIWGFVLLAVVYAVLTVVTVYVMRRLTRDVPVPVAPQEHDVSQTRVV</sequence>
<comment type="similarity">
    <text evidence="2 12">Belongs to the cytochrome ubiquinol oxidase subunit 1 family.</text>
</comment>
<evidence type="ECO:0000256" key="9">
    <source>
        <dbReference type="ARBA" id="ARBA00022989"/>
    </source>
</evidence>
<dbReference type="RefSeq" id="WP_103937267.1">
    <property type="nucleotide sequence ID" value="NZ_FNVO01000003.1"/>
</dbReference>